<gene>
    <name evidence="1" type="ORF">EV216_11464</name>
</gene>
<organism evidence="1 2">
    <name type="scientific">Rhodovulum steppense</name>
    <dbReference type="NCBI Taxonomy" id="540251"/>
    <lineage>
        <taxon>Bacteria</taxon>
        <taxon>Pseudomonadati</taxon>
        <taxon>Pseudomonadota</taxon>
        <taxon>Alphaproteobacteria</taxon>
        <taxon>Rhodobacterales</taxon>
        <taxon>Paracoccaceae</taxon>
        <taxon>Rhodovulum</taxon>
    </lineage>
</organism>
<reference evidence="1 2" key="1">
    <citation type="submission" date="2019-03" db="EMBL/GenBank/DDBJ databases">
        <title>Genomic Encyclopedia of Type Strains, Phase IV (KMG-IV): sequencing the most valuable type-strain genomes for metagenomic binning, comparative biology and taxonomic classification.</title>
        <authorList>
            <person name="Goeker M."/>
        </authorList>
    </citation>
    <scope>NUCLEOTIDE SEQUENCE [LARGE SCALE GENOMIC DNA]</scope>
    <source>
        <strain evidence="1 2">DSM 21153</strain>
    </source>
</reference>
<accession>A0A4R1YT32</accession>
<sequence>MGVAGLSVWLILSGFAANAGDGALFRRWGALGVAVVVAYFAAARLFQSQPAPPGYHESSEINTRNFILTGRLAHMALWQCSLIAACIKIDNDRQGVPTPTPIEALARPLLSGAPSPEQFSADTDLENRLAANLADKLAADAVVARVDCRIEITQAVAIVVATLQWGFGDLLFAGSGGA</sequence>
<dbReference type="AlphaFoldDB" id="A0A4R1YT32"/>
<protein>
    <submittedName>
        <fullName evidence="1">Uncharacterized protein</fullName>
    </submittedName>
</protein>
<name>A0A4R1YT32_9RHOB</name>
<keyword evidence="2" id="KW-1185">Reference proteome</keyword>
<proteinExistence type="predicted"/>
<evidence type="ECO:0000313" key="2">
    <source>
        <dbReference type="Proteomes" id="UP000295277"/>
    </source>
</evidence>
<comment type="caution">
    <text evidence="1">The sequence shown here is derived from an EMBL/GenBank/DDBJ whole genome shotgun (WGS) entry which is preliminary data.</text>
</comment>
<evidence type="ECO:0000313" key="1">
    <source>
        <dbReference type="EMBL" id="TCM83408.1"/>
    </source>
</evidence>
<dbReference type="EMBL" id="SLVM01000014">
    <property type="protein sequence ID" value="TCM83408.1"/>
    <property type="molecule type" value="Genomic_DNA"/>
</dbReference>
<dbReference type="Proteomes" id="UP000295277">
    <property type="component" value="Unassembled WGS sequence"/>
</dbReference>